<comment type="caution">
    <text evidence="2">The sequence shown here is derived from an EMBL/GenBank/DDBJ whole genome shotgun (WGS) entry which is preliminary data.</text>
</comment>
<keyword evidence="2" id="KW-0418">Kinase</keyword>
<feature type="non-terminal residue" evidence="2">
    <location>
        <position position="82"/>
    </location>
</feature>
<accession>A0ABS2G1D9</accession>
<dbReference type="Proteomes" id="UP000728968">
    <property type="component" value="Unassembled WGS sequence"/>
</dbReference>
<gene>
    <name evidence="2" type="ORF">H6A04_06150</name>
</gene>
<keyword evidence="2" id="KW-0808">Transferase</keyword>
<keyword evidence="1" id="KW-0812">Transmembrane</keyword>
<evidence type="ECO:0000313" key="2">
    <source>
        <dbReference type="EMBL" id="MBM6875236.1"/>
    </source>
</evidence>
<keyword evidence="3" id="KW-1185">Reference proteome</keyword>
<sequence>MNFYNIKFRITLWYTVFMITLVGGILGILVEFTDTTLLSNQKNKLVEVVEDISEDVKEEDDFDYFDDGIYIMIYNGSGKYLT</sequence>
<reference evidence="2 3" key="1">
    <citation type="journal article" date="2021" name="Sci. Rep.">
        <title>The distribution of antibiotic resistance genes in chicken gut microbiota commensals.</title>
        <authorList>
            <person name="Juricova H."/>
            <person name="Matiasovicova J."/>
            <person name="Kubasova T."/>
            <person name="Cejkova D."/>
            <person name="Rychlik I."/>
        </authorList>
    </citation>
    <scope>NUCLEOTIDE SEQUENCE [LARGE SCALE GENOMIC DNA]</scope>
    <source>
        <strain evidence="2 3">An425</strain>
    </source>
</reference>
<protein>
    <submittedName>
        <fullName evidence="2">Sensor histidine kinase</fullName>
    </submittedName>
</protein>
<name>A0ABS2G1D9_FUSMR</name>
<keyword evidence="1" id="KW-0472">Membrane</keyword>
<organism evidence="2 3">
    <name type="scientific">Fusobacterium mortiferum</name>
    <dbReference type="NCBI Taxonomy" id="850"/>
    <lineage>
        <taxon>Bacteria</taxon>
        <taxon>Fusobacteriati</taxon>
        <taxon>Fusobacteriota</taxon>
        <taxon>Fusobacteriia</taxon>
        <taxon>Fusobacteriales</taxon>
        <taxon>Fusobacteriaceae</taxon>
        <taxon>Fusobacterium</taxon>
    </lineage>
</organism>
<keyword evidence="1" id="KW-1133">Transmembrane helix</keyword>
<dbReference type="EMBL" id="JACJLT010000043">
    <property type="protein sequence ID" value="MBM6875236.1"/>
    <property type="molecule type" value="Genomic_DNA"/>
</dbReference>
<evidence type="ECO:0000256" key="1">
    <source>
        <dbReference type="SAM" id="Phobius"/>
    </source>
</evidence>
<feature type="transmembrane region" description="Helical" evidence="1">
    <location>
        <begin position="12"/>
        <end position="30"/>
    </location>
</feature>
<evidence type="ECO:0000313" key="3">
    <source>
        <dbReference type="Proteomes" id="UP000728968"/>
    </source>
</evidence>
<dbReference type="GO" id="GO:0016301">
    <property type="term" value="F:kinase activity"/>
    <property type="evidence" value="ECO:0007669"/>
    <property type="project" value="UniProtKB-KW"/>
</dbReference>
<proteinExistence type="predicted"/>